<gene>
    <name evidence="8" type="ORF">FDO65_20615</name>
</gene>
<dbReference type="CDD" id="cd15831">
    <property type="entry name" value="BTAD"/>
    <property type="match status" value="1"/>
</dbReference>
<evidence type="ECO:0000256" key="6">
    <source>
        <dbReference type="SAM" id="MobiDB-lite"/>
    </source>
</evidence>
<dbReference type="SUPFAM" id="SSF46894">
    <property type="entry name" value="C-terminal effector domain of the bipartite response regulators"/>
    <property type="match status" value="1"/>
</dbReference>
<dbReference type="GO" id="GO:0043531">
    <property type="term" value="F:ADP binding"/>
    <property type="evidence" value="ECO:0007669"/>
    <property type="project" value="InterPro"/>
</dbReference>
<dbReference type="GO" id="GO:0003677">
    <property type="term" value="F:DNA binding"/>
    <property type="evidence" value="ECO:0007669"/>
    <property type="project" value="UniProtKB-UniRule"/>
</dbReference>
<proteinExistence type="inferred from homology"/>
<accession>A0A4U6Q9A6</accession>
<comment type="similarity">
    <text evidence="1">Belongs to the AfsR/DnrI/RedD regulatory family.</text>
</comment>
<dbReference type="InterPro" id="IPR051677">
    <property type="entry name" value="AfsR-DnrI-RedD_regulator"/>
</dbReference>
<keyword evidence="9" id="KW-1185">Reference proteome</keyword>
<reference evidence="8 9" key="1">
    <citation type="submission" date="2019-05" db="EMBL/GenBank/DDBJ databases">
        <title>Nakamurella sp. N5BH11, whole genome shotgun sequence.</title>
        <authorList>
            <person name="Tuo L."/>
        </authorList>
    </citation>
    <scope>NUCLEOTIDE SEQUENCE [LARGE SCALE GENOMIC DNA]</scope>
    <source>
        <strain evidence="8 9">N5BH11</strain>
    </source>
</reference>
<dbReference type="Pfam" id="PF03704">
    <property type="entry name" value="BTAD"/>
    <property type="match status" value="1"/>
</dbReference>
<keyword evidence="2" id="KW-0805">Transcription regulation</keyword>
<dbReference type="SMART" id="SM01043">
    <property type="entry name" value="BTAD"/>
    <property type="match status" value="1"/>
</dbReference>
<organism evidence="8 9">
    <name type="scientific">Nakamurella flava</name>
    <dbReference type="NCBI Taxonomy" id="2576308"/>
    <lineage>
        <taxon>Bacteria</taxon>
        <taxon>Bacillati</taxon>
        <taxon>Actinomycetota</taxon>
        <taxon>Actinomycetes</taxon>
        <taxon>Nakamurellales</taxon>
        <taxon>Nakamurellaceae</taxon>
        <taxon>Nakamurella</taxon>
    </lineage>
</organism>
<feature type="region of interest" description="Disordered" evidence="6">
    <location>
        <begin position="246"/>
        <end position="276"/>
    </location>
</feature>
<dbReference type="GO" id="GO:0000160">
    <property type="term" value="P:phosphorelay signal transduction system"/>
    <property type="evidence" value="ECO:0007669"/>
    <property type="project" value="InterPro"/>
</dbReference>
<evidence type="ECO:0000313" key="8">
    <source>
        <dbReference type="EMBL" id="TKV56456.1"/>
    </source>
</evidence>
<dbReference type="SUPFAM" id="SSF48452">
    <property type="entry name" value="TPR-like"/>
    <property type="match status" value="2"/>
</dbReference>
<evidence type="ECO:0000313" key="9">
    <source>
        <dbReference type="Proteomes" id="UP000306985"/>
    </source>
</evidence>
<dbReference type="InterPro" id="IPR036388">
    <property type="entry name" value="WH-like_DNA-bd_sf"/>
</dbReference>
<dbReference type="InterPro" id="IPR005158">
    <property type="entry name" value="BTAD"/>
</dbReference>
<dbReference type="InterPro" id="IPR011990">
    <property type="entry name" value="TPR-like_helical_dom_sf"/>
</dbReference>
<feature type="DNA-binding region" description="OmpR/PhoB-type" evidence="5">
    <location>
        <begin position="1"/>
        <end position="74"/>
    </location>
</feature>
<evidence type="ECO:0000256" key="4">
    <source>
        <dbReference type="ARBA" id="ARBA00023163"/>
    </source>
</evidence>
<dbReference type="Gene3D" id="3.40.50.300">
    <property type="entry name" value="P-loop containing nucleotide triphosphate hydrolases"/>
    <property type="match status" value="1"/>
</dbReference>
<keyword evidence="3 5" id="KW-0238">DNA-binding</keyword>
<dbReference type="EMBL" id="SZZH01000007">
    <property type="protein sequence ID" value="TKV56456.1"/>
    <property type="molecule type" value="Genomic_DNA"/>
</dbReference>
<dbReference type="PRINTS" id="PR00364">
    <property type="entry name" value="DISEASERSIST"/>
</dbReference>
<dbReference type="OrthoDB" id="5521887at2"/>
<dbReference type="GO" id="GO:0006355">
    <property type="term" value="P:regulation of DNA-templated transcription"/>
    <property type="evidence" value="ECO:0007669"/>
    <property type="project" value="InterPro"/>
</dbReference>
<dbReference type="SMART" id="SM00862">
    <property type="entry name" value="Trans_reg_C"/>
    <property type="match status" value="1"/>
</dbReference>
<dbReference type="InterPro" id="IPR027417">
    <property type="entry name" value="P-loop_NTPase"/>
</dbReference>
<evidence type="ECO:0000256" key="2">
    <source>
        <dbReference type="ARBA" id="ARBA00023015"/>
    </source>
</evidence>
<comment type="caution">
    <text evidence="8">The sequence shown here is derived from an EMBL/GenBank/DDBJ whole genome shotgun (WGS) entry which is preliminary data.</text>
</comment>
<protein>
    <submittedName>
        <fullName evidence="8">Transcriptional regulator</fullName>
    </submittedName>
</protein>
<sequence length="958" mass="103483">MRVPPGRQQIVLAALALSINRVVSTDHLIETVWGGDPPDTARTQIQICLSRLRRLLEPTGARVVTQSPGYRLDAPADGIDVRRFETQVRTAERLIMEGQDAEAADLLRAADAWWRGPALAGIDSDALRGTATRLEEERISAVETRLRIELALGRHDRLVPEITALVQAHPLREALQARLMIALYRSGRQTEALEVYRTARRRLADDLGLEPGPELRAAEQAVLTGSAALTGTPDDQHITGAAVPGAVTEPAPADQGEDRTPGPADRGGSGPTAFQLPTATADFVGREETIAATRGALLDRVDSVGVAVLLGRPGVGKSATAVEVAHQLADTHFPDGQLYCDLRATQQAPVAPAEVLRRFLRALGVPNPVVPVDEDERAAMFRGLLADRRVLIVLDDAATESQVLPLLPGSAGCGVLVTSRARLTGLPGSSCIELDVLTVPTALRLLAQTLGRDRVDNEPEAALALAHATGRLPLALRIVAARLNARTHWPLAGLVNRLADERRRLDELSHGDLTLRAGMALAYDGFDPTAARTFALLGLLEGPTIPAWAAAALVDDDRPFPSDLTEPLVDVHLLDVVGVDAAGETVHRFQELVRVFAREKLAELTTDADRRAAVERFCGGWLTLLAEANRRLLGGDHLQIAGPARRWDPPARFVEQLLADPVAWLESERNALRPVVEIAVRYGLVDHCWELVVRSAILLERRGYLSDLADLHDLAAPVVQDAGNRLGMAALVEVANSGLRDRYDTGTRRRQLTAALRDLEELGHREGQALVRRELAHLMFGELTTADATGASAAERMADERAAFELCAQALADFAAEGDRAGQWRTLMLQGRERVRRGDHDGGRADLRRALELADGTGDRRAIAQVLRAVGLAELADGLADSAADRLTAALDHVVALRDPLGEAIILQELGVVRVRQGRSADAVPLWRRSRDRFGEVRQDSARARVEAQLAALAPATD</sequence>
<evidence type="ECO:0000256" key="3">
    <source>
        <dbReference type="ARBA" id="ARBA00023125"/>
    </source>
</evidence>
<dbReference type="PANTHER" id="PTHR35807">
    <property type="entry name" value="TRANSCRIPTIONAL REGULATOR REDD-RELATED"/>
    <property type="match status" value="1"/>
</dbReference>
<dbReference type="AlphaFoldDB" id="A0A4U6Q9A6"/>
<dbReference type="PROSITE" id="PS51755">
    <property type="entry name" value="OMPR_PHOB"/>
    <property type="match status" value="1"/>
</dbReference>
<evidence type="ECO:0000256" key="1">
    <source>
        <dbReference type="ARBA" id="ARBA00005820"/>
    </source>
</evidence>
<dbReference type="Gene3D" id="1.25.40.10">
    <property type="entry name" value="Tetratricopeptide repeat domain"/>
    <property type="match status" value="2"/>
</dbReference>
<dbReference type="Gene3D" id="1.10.10.10">
    <property type="entry name" value="Winged helix-like DNA-binding domain superfamily/Winged helix DNA-binding domain"/>
    <property type="match status" value="1"/>
</dbReference>
<dbReference type="Pfam" id="PF00486">
    <property type="entry name" value="Trans_reg_C"/>
    <property type="match status" value="1"/>
</dbReference>
<dbReference type="InterPro" id="IPR002182">
    <property type="entry name" value="NB-ARC"/>
</dbReference>
<dbReference type="PANTHER" id="PTHR35807:SF1">
    <property type="entry name" value="TRANSCRIPTIONAL REGULATOR REDD"/>
    <property type="match status" value="1"/>
</dbReference>
<name>A0A4U6Q9A6_9ACTN</name>
<keyword evidence="4" id="KW-0804">Transcription</keyword>
<evidence type="ECO:0000259" key="7">
    <source>
        <dbReference type="PROSITE" id="PS51755"/>
    </source>
</evidence>
<dbReference type="InterPro" id="IPR001867">
    <property type="entry name" value="OmpR/PhoB-type_DNA-bd"/>
</dbReference>
<evidence type="ECO:0000256" key="5">
    <source>
        <dbReference type="PROSITE-ProRule" id="PRU01091"/>
    </source>
</evidence>
<dbReference type="InterPro" id="IPR016032">
    <property type="entry name" value="Sig_transdc_resp-reg_C-effctor"/>
</dbReference>
<dbReference type="Proteomes" id="UP000306985">
    <property type="component" value="Unassembled WGS sequence"/>
</dbReference>
<dbReference type="SUPFAM" id="SSF52540">
    <property type="entry name" value="P-loop containing nucleoside triphosphate hydrolases"/>
    <property type="match status" value="1"/>
</dbReference>
<feature type="domain" description="OmpR/PhoB-type" evidence="7">
    <location>
        <begin position="1"/>
        <end position="74"/>
    </location>
</feature>
<dbReference type="Pfam" id="PF00931">
    <property type="entry name" value="NB-ARC"/>
    <property type="match status" value="1"/>
</dbReference>